<organism evidence="3 4">
    <name type="scientific">Caminicella sporogenes DSM 14501</name>
    <dbReference type="NCBI Taxonomy" id="1121266"/>
    <lineage>
        <taxon>Bacteria</taxon>
        <taxon>Bacillati</taxon>
        <taxon>Bacillota</taxon>
        <taxon>Clostridia</taxon>
        <taxon>Peptostreptococcales</taxon>
        <taxon>Caminicellaceae</taxon>
        <taxon>Caminicella</taxon>
    </lineage>
</organism>
<keyword evidence="2" id="KW-0472">Membrane</keyword>
<name>A0A1M6MVW7_9FIRM</name>
<reference evidence="3 4" key="1">
    <citation type="submission" date="2016-11" db="EMBL/GenBank/DDBJ databases">
        <authorList>
            <person name="Jaros S."/>
            <person name="Januszkiewicz K."/>
            <person name="Wedrychowicz H."/>
        </authorList>
    </citation>
    <scope>NUCLEOTIDE SEQUENCE [LARGE SCALE GENOMIC DNA]</scope>
    <source>
        <strain evidence="3 4">DSM 14501</strain>
    </source>
</reference>
<keyword evidence="4" id="KW-1185">Reference proteome</keyword>
<protein>
    <recommendedName>
        <fullName evidence="5">YceG-like family protein</fullName>
    </recommendedName>
</protein>
<keyword evidence="2" id="KW-1133">Transmembrane helix</keyword>
<gene>
    <name evidence="3" type="ORF">SAMN02745883_00667</name>
</gene>
<keyword evidence="2" id="KW-0812">Transmembrane</keyword>
<evidence type="ECO:0000256" key="1">
    <source>
        <dbReference type="SAM" id="Coils"/>
    </source>
</evidence>
<sequence>MIERLKNFFYDCSDILLSVFIVLVMAAVISWKLLGSISISIDVPFKDKISKSDNSITVNKTIEVQNSDIIDNKEIKENNDSLEDNIINENTNNEVVNNKISNTTPIENKTTSVNDKKTTKYTNITIKIPKGTTGYGIAKILKQNGLITDPNKFIKRVEELKLAPKLRFGTFTIKSNSSLDDIIYIITGIKK</sequence>
<feature type="coiled-coil region" evidence="1">
    <location>
        <begin position="72"/>
        <end position="99"/>
    </location>
</feature>
<feature type="transmembrane region" description="Helical" evidence="2">
    <location>
        <begin position="15"/>
        <end position="34"/>
    </location>
</feature>
<proteinExistence type="predicted"/>
<dbReference type="Gene3D" id="3.30.1490.480">
    <property type="entry name" value="Endolytic murein transglycosylase"/>
    <property type="match status" value="1"/>
</dbReference>
<dbReference type="EMBL" id="FRAJ01000005">
    <property type="protein sequence ID" value="SHJ87611.1"/>
    <property type="molecule type" value="Genomic_DNA"/>
</dbReference>
<evidence type="ECO:0000256" key="2">
    <source>
        <dbReference type="SAM" id="Phobius"/>
    </source>
</evidence>
<dbReference type="RefSeq" id="WP_072965964.1">
    <property type="nucleotide sequence ID" value="NZ_FRAJ01000005.1"/>
</dbReference>
<dbReference type="STRING" id="1121266.SAMN02745883_00667"/>
<dbReference type="Proteomes" id="UP000184082">
    <property type="component" value="Unassembled WGS sequence"/>
</dbReference>
<dbReference type="AlphaFoldDB" id="A0A1M6MVW7"/>
<keyword evidence="1" id="KW-0175">Coiled coil</keyword>
<evidence type="ECO:0008006" key="5">
    <source>
        <dbReference type="Google" id="ProtNLM"/>
    </source>
</evidence>
<accession>A0A1M6MVW7</accession>
<evidence type="ECO:0000313" key="4">
    <source>
        <dbReference type="Proteomes" id="UP000184082"/>
    </source>
</evidence>
<evidence type="ECO:0000313" key="3">
    <source>
        <dbReference type="EMBL" id="SHJ87611.1"/>
    </source>
</evidence>